<dbReference type="AlphaFoldDB" id="A0A010QZI3"/>
<dbReference type="Proteomes" id="UP000020467">
    <property type="component" value="Unassembled WGS sequence"/>
</dbReference>
<dbReference type="eggNOG" id="KOG1611">
    <property type="taxonomic scope" value="Eukaryota"/>
</dbReference>
<evidence type="ECO:0000256" key="3">
    <source>
        <dbReference type="ARBA" id="ARBA00023002"/>
    </source>
</evidence>
<dbReference type="InterPro" id="IPR002347">
    <property type="entry name" value="SDR_fam"/>
</dbReference>
<sequence length="258" mass="27515">MLYSHTYLVTGASRGIGKGFVTALLQRPSTRVIACVRDPLADSSKALRSLVRGENSTLILIKLDSSIDDDPVTAIELLQKEHNISTIDTIIANAGISHTSTPIRDISSTAALDHVKINSIAPLLLFSAAVPLLMNSKKPMFVAVSSVIGSISMQDSLAKLFPPSVSSSPYGASKAMLNWFVKRLSIEEPWVTALVLNPGLVETDMSAELAKKIGVPDIKCVGAIAVEESVTGMVHIIDNATKDVNGGFKNFDGVDLSW</sequence>
<keyword evidence="3" id="KW-0560">Oxidoreductase</keyword>
<proteinExistence type="inferred from homology"/>
<accession>A0A010QZI3</accession>
<protein>
    <submittedName>
        <fullName evidence="4">Short-chain dehydrogenase</fullName>
    </submittedName>
</protein>
<dbReference type="KEGG" id="cfj:CFIO01_09694"/>
<dbReference type="InterPro" id="IPR036291">
    <property type="entry name" value="NAD(P)-bd_dom_sf"/>
</dbReference>
<evidence type="ECO:0000256" key="1">
    <source>
        <dbReference type="ARBA" id="ARBA00006484"/>
    </source>
</evidence>
<dbReference type="GO" id="GO:0016491">
    <property type="term" value="F:oxidoreductase activity"/>
    <property type="evidence" value="ECO:0007669"/>
    <property type="project" value="UniProtKB-KW"/>
</dbReference>
<keyword evidence="5" id="KW-1185">Reference proteome</keyword>
<dbReference type="OrthoDB" id="9876299at2759"/>
<dbReference type="InterPro" id="IPR051468">
    <property type="entry name" value="Fungal_SecMetab_SDRs"/>
</dbReference>
<dbReference type="SUPFAM" id="SSF51735">
    <property type="entry name" value="NAD(P)-binding Rossmann-fold domains"/>
    <property type="match status" value="1"/>
</dbReference>
<dbReference type="CDD" id="cd05325">
    <property type="entry name" value="carb_red_sniffer_like_SDR_c"/>
    <property type="match status" value="1"/>
</dbReference>
<organism evidence="4 5">
    <name type="scientific">Colletotrichum fioriniae PJ7</name>
    <dbReference type="NCBI Taxonomy" id="1445577"/>
    <lineage>
        <taxon>Eukaryota</taxon>
        <taxon>Fungi</taxon>
        <taxon>Dikarya</taxon>
        <taxon>Ascomycota</taxon>
        <taxon>Pezizomycotina</taxon>
        <taxon>Sordariomycetes</taxon>
        <taxon>Hypocreomycetidae</taxon>
        <taxon>Glomerellales</taxon>
        <taxon>Glomerellaceae</taxon>
        <taxon>Colletotrichum</taxon>
        <taxon>Colletotrichum acutatum species complex</taxon>
    </lineage>
</organism>
<gene>
    <name evidence="4" type="ORF">CFIO01_09694</name>
</gene>
<dbReference type="HOGENOM" id="CLU_010194_9_1_1"/>
<reference evidence="4 5" key="1">
    <citation type="submission" date="2014-02" db="EMBL/GenBank/DDBJ databases">
        <title>The genome sequence of Colletotrichum fioriniae PJ7.</title>
        <authorList>
            <person name="Baroncelli R."/>
            <person name="Thon M.R."/>
        </authorList>
    </citation>
    <scope>NUCLEOTIDE SEQUENCE [LARGE SCALE GENOMIC DNA]</scope>
    <source>
        <strain evidence="4 5">PJ7</strain>
    </source>
</reference>
<evidence type="ECO:0000256" key="2">
    <source>
        <dbReference type="ARBA" id="ARBA00022857"/>
    </source>
</evidence>
<comment type="caution">
    <text evidence="4">The sequence shown here is derived from an EMBL/GenBank/DDBJ whole genome shotgun (WGS) entry which is preliminary data.</text>
</comment>
<keyword evidence="2" id="KW-0521">NADP</keyword>
<name>A0A010QZI3_9PEZI</name>
<comment type="similarity">
    <text evidence="1">Belongs to the short-chain dehydrogenases/reductases (SDR) family.</text>
</comment>
<dbReference type="GO" id="GO:0005737">
    <property type="term" value="C:cytoplasm"/>
    <property type="evidence" value="ECO:0007669"/>
    <property type="project" value="TreeGrafter"/>
</dbReference>
<dbReference type="EMBL" id="JARH01000072">
    <property type="protein sequence ID" value="EXF85697.1"/>
    <property type="molecule type" value="Genomic_DNA"/>
</dbReference>
<dbReference type="PANTHER" id="PTHR43544:SF7">
    <property type="entry name" value="NADB-LER2"/>
    <property type="match status" value="1"/>
</dbReference>
<evidence type="ECO:0000313" key="5">
    <source>
        <dbReference type="Proteomes" id="UP000020467"/>
    </source>
</evidence>
<evidence type="ECO:0000313" key="4">
    <source>
        <dbReference type="EMBL" id="EXF85697.1"/>
    </source>
</evidence>
<dbReference type="Gene3D" id="3.40.50.720">
    <property type="entry name" value="NAD(P)-binding Rossmann-like Domain"/>
    <property type="match status" value="1"/>
</dbReference>
<dbReference type="PANTHER" id="PTHR43544">
    <property type="entry name" value="SHORT-CHAIN DEHYDROGENASE/REDUCTASE"/>
    <property type="match status" value="1"/>
</dbReference>
<dbReference type="PRINTS" id="PR00081">
    <property type="entry name" value="GDHRDH"/>
</dbReference>
<dbReference type="Pfam" id="PF00106">
    <property type="entry name" value="adh_short"/>
    <property type="match status" value="1"/>
</dbReference>